<dbReference type="AlphaFoldDB" id="B1TBC3"/>
<organism evidence="1 2">
    <name type="scientific">Burkholderia ambifaria MEX-5</name>
    <dbReference type="NCBI Taxonomy" id="396597"/>
    <lineage>
        <taxon>Bacteria</taxon>
        <taxon>Pseudomonadati</taxon>
        <taxon>Pseudomonadota</taxon>
        <taxon>Betaproteobacteria</taxon>
        <taxon>Burkholderiales</taxon>
        <taxon>Burkholderiaceae</taxon>
        <taxon>Burkholderia</taxon>
        <taxon>Burkholderia cepacia complex</taxon>
    </lineage>
</organism>
<dbReference type="PATRIC" id="fig|396597.7.peg.2607"/>
<proteinExistence type="predicted"/>
<gene>
    <name evidence="1" type="ORF">BamMEX5DRAFT_5089</name>
</gene>
<protein>
    <submittedName>
        <fullName evidence="1">Uncharacterized protein</fullName>
    </submittedName>
</protein>
<dbReference type="Proteomes" id="UP000004814">
    <property type="component" value="Unassembled WGS sequence"/>
</dbReference>
<name>B1TBC3_9BURK</name>
<sequence length="71" mass="8476">MQWPLLMQLDRSMHFGRHEVGLVLPSLVSGEVLLTSGRLSDFYMERELAKDYLVAKAFRLRLDRRQRSWRL</sequence>
<reference evidence="1 2" key="1">
    <citation type="submission" date="2008-03" db="EMBL/GenBank/DDBJ databases">
        <title>Sequencing of the draft genome and assembly of Burkholderia ambifaria MEX-5.</title>
        <authorList>
            <consortium name="US DOE Joint Genome Institute (JGI-PGF)"/>
            <person name="Copeland A."/>
            <person name="Lucas S."/>
            <person name="Lapidus A."/>
            <person name="Glavina del Rio T."/>
            <person name="Dalin E."/>
            <person name="Tice H."/>
            <person name="Bruce D."/>
            <person name="Goodwin L."/>
            <person name="Pitluck S."/>
            <person name="Larimer F."/>
            <person name="Land M.L."/>
            <person name="Hauser L."/>
            <person name="Tiedje J."/>
            <person name="Richardson P."/>
        </authorList>
    </citation>
    <scope>NUCLEOTIDE SEQUENCE [LARGE SCALE GENOMIC DNA]</scope>
    <source>
        <strain evidence="1 2">MEX-5</strain>
    </source>
</reference>
<comment type="caution">
    <text evidence="1">The sequence shown here is derived from an EMBL/GenBank/DDBJ whole genome shotgun (WGS) entry which is preliminary data.</text>
</comment>
<dbReference type="EMBL" id="ABLK01000215">
    <property type="protein sequence ID" value="EDT39147.1"/>
    <property type="molecule type" value="Genomic_DNA"/>
</dbReference>
<evidence type="ECO:0000313" key="1">
    <source>
        <dbReference type="EMBL" id="EDT39147.1"/>
    </source>
</evidence>
<evidence type="ECO:0000313" key="2">
    <source>
        <dbReference type="Proteomes" id="UP000004814"/>
    </source>
</evidence>
<accession>B1TBC3</accession>